<organism evidence="1 2">
    <name type="scientific">Enterococcus raffinosus</name>
    <dbReference type="NCBI Taxonomy" id="71452"/>
    <lineage>
        <taxon>Bacteria</taxon>
        <taxon>Bacillati</taxon>
        <taxon>Bacillota</taxon>
        <taxon>Bacilli</taxon>
        <taxon>Lactobacillales</taxon>
        <taxon>Enterococcaceae</taxon>
        <taxon>Enterococcus</taxon>
    </lineage>
</organism>
<reference evidence="1" key="1">
    <citation type="submission" date="2023-03" db="EMBL/GenBank/DDBJ databases">
        <authorList>
            <person name="Shen W."/>
            <person name="Cai J."/>
        </authorList>
    </citation>
    <scope>NUCLEOTIDE SEQUENCE</scope>
    <source>
        <strain evidence="1">B646-2</strain>
    </source>
</reference>
<proteinExistence type="predicted"/>
<gene>
    <name evidence="1" type="ORF">P7D78_08935</name>
</gene>
<dbReference type="Proteomes" id="UP001249240">
    <property type="component" value="Unassembled WGS sequence"/>
</dbReference>
<dbReference type="AlphaFoldDB" id="A0AAW8SW24"/>
<evidence type="ECO:0000313" key="2">
    <source>
        <dbReference type="Proteomes" id="UP001249240"/>
    </source>
</evidence>
<evidence type="ECO:0000313" key="1">
    <source>
        <dbReference type="EMBL" id="MDT2538248.1"/>
    </source>
</evidence>
<dbReference type="RefSeq" id="WP_141741223.1">
    <property type="nucleotide sequence ID" value="NZ_JAQESB010000060.1"/>
</dbReference>
<comment type="caution">
    <text evidence="1">The sequence shown here is derived from an EMBL/GenBank/DDBJ whole genome shotgun (WGS) entry which is preliminary data.</text>
</comment>
<sequence length="85" mass="10271">MEFTLIKEKQLKLTVSKKYAKPYIQKIKSIVWNQFDSVCEFENNSFDTDEEVEVTLFFLCTEKQYDHLLEIIRNRFQSPIQMEVI</sequence>
<dbReference type="EMBL" id="JARPXM010000007">
    <property type="protein sequence ID" value="MDT2538248.1"/>
    <property type="molecule type" value="Genomic_DNA"/>
</dbReference>
<accession>A0AAW8SW24</accession>
<protein>
    <submittedName>
        <fullName evidence="1">Uncharacterized protein</fullName>
    </submittedName>
</protein>
<name>A0AAW8SW24_9ENTE</name>